<organism evidence="5 6">
    <name type="scientific">Cichlidogyrus casuarinus</name>
    <dbReference type="NCBI Taxonomy" id="1844966"/>
    <lineage>
        <taxon>Eukaryota</taxon>
        <taxon>Metazoa</taxon>
        <taxon>Spiralia</taxon>
        <taxon>Lophotrochozoa</taxon>
        <taxon>Platyhelminthes</taxon>
        <taxon>Monogenea</taxon>
        <taxon>Monopisthocotylea</taxon>
        <taxon>Dactylogyridea</taxon>
        <taxon>Ancyrocephalidae</taxon>
        <taxon>Cichlidogyrus</taxon>
    </lineage>
</organism>
<dbReference type="InterPro" id="IPR050177">
    <property type="entry name" value="Lipid_A_modif_metabolic_enz"/>
</dbReference>
<dbReference type="Gene3D" id="3.40.50.720">
    <property type="entry name" value="NAD(P)-binding Rossmann-like Domain"/>
    <property type="match status" value="1"/>
</dbReference>
<sequence length="328" mass="36485">MDQQCLTRLENGIKPTLDYHKCPDYGCPVEAPWPEAPSSNFTAGDGDARKISVETVLVIGGAGFLGRHIIYNLADSIPELRTIRILDRQALPSGFKVPSSILGPKVSIEFVHGDIRDKRKVREAFHCVDAVIHVASIIAVGPSQDERYTYSTNIRGTKNVLELLNEFSIHILVYTSSALCTRTWDEVEDESEQEWDRDQYDQKRLVFPVYGTSKIAAESLIRKACSKEGQLRAICLRPSGIYGEGDYLYVPSMILAAKNNRGVMVKLGAGKRPKIQRIYAGNCAWAHVHALRCLANATNLNQINGHAFHIADGTPTMPNEEFSQPFLK</sequence>
<comment type="similarity">
    <text evidence="1 3">Belongs to the 3-beta-HSD family.</text>
</comment>
<evidence type="ECO:0000256" key="2">
    <source>
        <dbReference type="ARBA" id="ARBA00023002"/>
    </source>
</evidence>
<protein>
    <submittedName>
        <fullName evidence="5">3 beta-hydroxysteroid dehydrogenase type 7</fullName>
    </submittedName>
</protein>
<evidence type="ECO:0000313" key="6">
    <source>
        <dbReference type="Proteomes" id="UP001626550"/>
    </source>
</evidence>
<dbReference type="Pfam" id="PF01073">
    <property type="entry name" value="3Beta_HSD"/>
    <property type="match status" value="1"/>
</dbReference>
<dbReference type="PANTHER" id="PTHR43245">
    <property type="entry name" value="BIFUNCTIONAL POLYMYXIN RESISTANCE PROTEIN ARNA"/>
    <property type="match status" value="1"/>
</dbReference>
<dbReference type="InterPro" id="IPR036291">
    <property type="entry name" value="NAD(P)-bd_dom_sf"/>
</dbReference>
<evidence type="ECO:0000256" key="3">
    <source>
        <dbReference type="RuleBase" id="RU004475"/>
    </source>
</evidence>
<feature type="domain" description="3-beta hydroxysteroid dehydrogenase/isomerase" evidence="4">
    <location>
        <begin position="57"/>
        <end position="328"/>
    </location>
</feature>
<keyword evidence="2 3" id="KW-0560">Oxidoreductase</keyword>
<evidence type="ECO:0000259" key="4">
    <source>
        <dbReference type="Pfam" id="PF01073"/>
    </source>
</evidence>
<gene>
    <name evidence="5" type="primary">HSD3B7_1</name>
    <name evidence="5" type="ORF">Ciccas_010399</name>
</gene>
<comment type="caution">
    <text evidence="5">The sequence shown here is derived from an EMBL/GenBank/DDBJ whole genome shotgun (WGS) entry which is preliminary data.</text>
</comment>
<dbReference type="PANTHER" id="PTHR43245:SF51">
    <property type="entry name" value="SHORT CHAIN DEHYDROGENASE_REDUCTASE FAMILY 42E, MEMBER 2"/>
    <property type="match status" value="1"/>
</dbReference>
<dbReference type="SUPFAM" id="SSF51735">
    <property type="entry name" value="NAD(P)-binding Rossmann-fold domains"/>
    <property type="match status" value="1"/>
</dbReference>
<name>A0ABD2PU99_9PLAT</name>
<reference evidence="5 6" key="1">
    <citation type="submission" date="2024-11" db="EMBL/GenBank/DDBJ databases">
        <title>Adaptive evolution of stress response genes in parasites aligns with host niche diversity.</title>
        <authorList>
            <person name="Hahn C."/>
            <person name="Resl P."/>
        </authorList>
    </citation>
    <scope>NUCLEOTIDE SEQUENCE [LARGE SCALE GENOMIC DNA]</scope>
    <source>
        <strain evidence="5">EGGRZ-B1_66</strain>
        <tissue evidence="5">Body</tissue>
    </source>
</reference>
<evidence type="ECO:0000313" key="5">
    <source>
        <dbReference type="EMBL" id="KAL3311025.1"/>
    </source>
</evidence>
<proteinExistence type="inferred from homology"/>
<dbReference type="Proteomes" id="UP001626550">
    <property type="component" value="Unassembled WGS sequence"/>
</dbReference>
<dbReference type="InterPro" id="IPR002225">
    <property type="entry name" value="3Beta_OHSteriod_DH/Estase"/>
</dbReference>
<accession>A0ABD2PU99</accession>
<dbReference type="EMBL" id="JBJKFK010002489">
    <property type="protein sequence ID" value="KAL3311025.1"/>
    <property type="molecule type" value="Genomic_DNA"/>
</dbReference>
<feature type="non-terminal residue" evidence="5">
    <location>
        <position position="328"/>
    </location>
</feature>
<dbReference type="AlphaFoldDB" id="A0ABD2PU99"/>
<evidence type="ECO:0000256" key="1">
    <source>
        <dbReference type="ARBA" id="ARBA00009219"/>
    </source>
</evidence>
<dbReference type="GO" id="GO:0016491">
    <property type="term" value="F:oxidoreductase activity"/>
    <property type="evidence" value="ECO:0007669"/>
    <property type="project" value="UniProtKB-KW"/>
</dbReference>
<keyword evidence="6" id="KW-1185">Reference proteome</keyword>